<dbReference type="InterPro" id="IPR012944">
    <property type="entry name" value="SusD_RagB_dom"/>
</dbReference>
<evidence type="ECO:0000313" key="8">
    <source>
        <dbReference type="EMBL" id="MCW3804536.1"/>
    </source>
</evidence>
<evidence type="ECO:0000256" key="4">
    <source>
        <dbReference type="ARBA" id="ARBA00023136"/>
    </source>
</evidence>
<evidence type="ECO:0000256" key="3">
    <source>
        <dbReference type="ARBA" id="ARBA00022729"/>
    </source>
</evidence>
<keyword evidence="4" id="KW-0472">Membrane</keyword>
<reference evidence="8" key="1">
    <citation type="submission" date="2022-10" db="EMBL/GenBank/DDBJ databases">
        <authorList>
            <person name="Yu W.X."/>
        </authorList>
    </citation>
    <scope>NUCLEOTIDE SEQUENCE</scope>
    <source>
        <strain evidence="8">D04</strain>
    </source>
</reference>
<dbReference type="EMBL" id="JAPDPI010000003">
    <property type="protein sequence ID" value="MCW3804536.1"/>
    <property type="molecule type" value="Genomic_DNA"/>
</dbReference>
<feature type="domain" description="SusD-like N-terminal" evidence="7">
    <location>
        <begin position="103"/>
        <end position="233"/>
    </location>
</feature>
<organism evidence="8 9">
    <name type="scientific">Plebeiibacterium marinum</name>
    <dbReference type="NCBI Taxonomy" id="2992111"/>
    <lineage>
        <taxon>Bacteria</taxon>
        <taxon>Pseudomonadati</taxon>
        <taxon>Bacteroidota</taxon>
        <taxon>Bacteroidia</taxon>
        <taxon>Marinilabiliales</taxon>
        <taxon>Marinilabiliaceae</taxon>
        <taxon>Plebeiibacterium</taxon>
    </lineage>
</organism>
<proteinExistence type="inferred from homology"/>
<sequence length="471" mass="53704">MNYKIYIAVLLGLLLVTSCEEYTDIKPKGKNLLETADELEYLLNYDFNSSASFNFFKYAILVNDMYSYGYGQVPTVIANANKDLEYVRLVYDEEVDRAALTASDRNYEGLYSIISTRLNMILEQAPNVNDDPAKVEQLRAEALVLRAYLHYIVVNIYARAYDPVSASTDGGIAYMQEIDFEKSPVKSTVEEVYNFMLADLNEAIELNSLPNKPANSMRVGKAFAYAVKAKVLLSMRKYGEALEAANSSLSIKNTYEDHREQIGSLSFARNGMYADDNLFFITSQDYNPTMCNVSADIYDNYYEEGNIFKEATDIWGFPLLDQDYGLMYSGINGAALWYAPDYYQNSAGMTTADVYLIKAECLIRTGKINEGIDVINELREYRINPDVYSAQTATTEEDAMEVLKKVSRVEFICTWKNYVNIKRWNTEESYKETIRRDINGVVYELTPESSLWVSPFPQSATDFNENLTQNY</sequence>
<evidence type="ECO:0000259" key="6">
    <source>
        <dbReference type="Pfam" id="PF07980"/>
    </source>
</evidence>
<keyword evidence="5" id="KW-0998">Cell outer membrane</keyword>
<accession>A0AAE3MB27</accession>
<dbReference type="GO" id="GO:0009279">
    <property type="term" value="C:cell outer membrane"/>
    <property type="evidence" value="ECO:0007669"/>
    <property type="project" value="UniProtKB-SubCell"/>
</dbReference>
<dbReference type="AlphaFoldDB" id="A0AAE3MB27"/>
<evidence type="ECO:0000313" key="9">
    <source>
        <dbReference type="Proteomes" id="UP001207408"/>
    </source>
</evidence>
<dbReference type="Pfam" id="PF07980">
    <property type="entry name" value="SusD_RagB"/>
    <property type="match status" value="1"/>
</dbReference>
<comment type="similarity">
    <text evidence="2">Belongs to the SusD family.</text>
</comment>
<evidence type="ECO:0000256" key="5">
    <source>
        <dbReference type="ARBA" id="ARBA00023237"/>
    </source>
</evidence>
<comment type="caution">
    <text evidence="8">The sequence shown here is derived from an EMBL/GenBank/DDBJ whole genome shotgun (WGS) entry which is preliminary data.</text>
</comment>
<dbReference type="RefSeq" id="WP_301197757.1">
    <property type="nucleotide sequence ID" value="NZ_JAPDPI010000003.1"/>
</dbReference>
<dbReference type="PROSITE" id="PS51257">
    <property type="entry name" value="PROKAR_LIPOPROTEIN"/>
    <property type="match status" value="1"/>
</dbReference>
<evidence type="ECO:0000256" key="2">
    <source>
        <dbReference type="ARBA" id="ARBA00006275"/>
    </source>
</evidence>
<feature type="domain" description="RagB/SusD" evidence="6">
    <location>
        <begin position="350"/>
        <end position="471"/>
    </location>
</feature>
<dbReference type="Proteomes" id="UP001207408">
    <property type="component" value="Unassembled WGS sequence"/>
</dbReference>
<comment type="subcellular location">
    <subcellularLocation>
        <location evidence="1">Cell outer membrane</location>
    </subcellularLocation>
</comment>
<keyword evidence="3" id="KW-0732">Signal</keyword>
<gene>
    <name evidence="8" type="ORF">OM074_02800</name>
</gene>
<dbReference type="Gene3D" id="1.25.40.390">
    <property type="match status" value="1"/>
</dbReference>
<dbReference type="InterPro" id="IPR033985">
    <property type="entry name" value="SusD-like_N"/>
</dbReference>
<protein>
    <submittedName>
        <fullName evidence="8">RagB/SusD family nutrient uptake outer membrane protein</fullName>
    </submittedName>
</protein>
<dbReference type="InterPro" id="IPR011990">
    <property type="entry name" value="TPR-like_helical_dom_sf"/>
</dbReference>
<evidence type="ECO:0000259" key="7">
    <source>
        <dbReference type="Pfam" id="PF14322"/>
    </source>
</evidence>
<evidence type="ECO:0000256" key="1">
    <source>
        <dbReference type="ARBA" id="ARBA00004442"/>
    </source>
</evidence>
<dbReference type="Pfam" id="PF14322">
    <property type="entry name" value="SusD-like_3"/>
    <property type="match status" value="1"/>
</dbReference>
<dbReference type="SUPFAM" id="SSF48452">
    <property type="entry name" value="TPR-like"/>
    <property type="match status" value="1"/>
</dbReference>
<name>A0AAE3MB27_9BACT</name>
<keyword evidence="9" id="KW-1185">Reference proteome</keyword>